<name>A0ABU8XCY0_9BURK</name>
<evidence type="ECO:0000313" key="3">
    <source>
        <dbReference type="EMBL" id="MEJ8857695.1"/>
    </source>
</evidence>
<feature type="domain" description="UspA" evidence="2">
    <location>
        <begin position="1"/>
        <end position="138"/>
    </location>
</feature>
<dbReference type="PANTHER" id="PTHR46268">
    <property type="entry name" value="STRESS RESPONSE PROTEIN NHAX"/>
    <property type="match status" value="1"/>
</dbReference>
<dbReference type="SUPFAM" id="SSF52402">
    <property type="entry name" value="Adenine nucleotide alpha hydrolases-like"/>
    <property type="match status" value="2"/>
</dbReference>
<dbReference type="Pfam" id="PF00582">
    <property type="entry name" value="Usp"/>
    <property type="match status" value="2"/>
</dbReference>
<dbReference type="EMBL" id="JBBKZS010000012">
    <property type="protein sequence ID" value="MEJ8857695.1"/>
    <property type="molecule type" value="Genomic_DNA"/>
</dbReference>
<dbReference type="PANTHER" id="PTHR46268:SF6">
    <property type="entry name" value="UNIVERSAL STRESS PROTEIN UP12"/>
    <property type="match status" value="1"/>
</dbReference>
<sequence length="292" mass="30414">MKTVIVGYTKDAGGQDALALARSIAARGETTLVVCVVTPETWGHSSLGVDQDYNRFLDEHATGLLDSARAVLGDAPNVRYERIAAKSATVGLTQAAERVKADLIVIGSARGGHAVGRLLLGDVADEVLHVSSRPVAVAPQGFASTAAPTRVTVGFSGTEGASSTVLHALGLAGALQVPLRLASFAVRDRLAFPSRFGPEPELAILERWTAQAKAALDAVRAQIAVTGYPVETAIGVGPDWEAALSAVEWREGDLLLLGSSRLGALQRVFLGSNAAKMVRASRVPVIVVPRQG</sequence>
<dbReference type="Gene3D" id="3.40.50.620">
    <property type="entry name" value="HUPs"/>
    <property type="match status" value="2"/>
</dbReference>
<comment type="similarity">
    <text evidence="1">Belongs to the universal stress protein A family.</text>
</comment>
<reference evidence="3 4" key="1">
    <citation type="submission" date="2024-03" db="EMBL/GenBank/DDBJ databases">
        <title>Novel species of the genus Variovorax.</title>
        <authorList>
            <person name="Liu Q."/>
            <person name="Xin Y.-H."/>
        </authorList>
    </citation>
    <scope>NUCLEOTIDE SEQUENCE [LARGE SCALE GENOMIC DNA]</scope>
    <source>
        <strain evidence="3 4">KACC 18901</strain>
    </source>
</reference>
<gene>
    <name evidence="3" type="ORF">WKW79_24200</name>
</gene>
<evidence type="ECO:0000256" key="1">
    <source>
        <dbReference type="ARBA" id="ARBA00008791"/>
    </source>
</evidence>
<protein>
    <submittedName>
        <fullName evidence="3">Universal stress protein</fullName>
    </submittedName>
</protein>
<dbReference type="RefSeq" id="WP_340337767.1">
    <property type="nucleotide sequence ID" value="NZ_JBBKZS010000012.1"/>
</dbReference>
<evidence type="ECO:0000313" key="4">
    <source>
        <dbReference type="Proteomes" id="UP001367030"/>
    </source>
</evidence>
<dbReference type="InterPro" id="IPR014729">
    <property type="entry name" value="Rossmann-like_a/b/a_fold"/>
</dbReference>
<dbReference type="InterPro" id="IPR006016">
    <property type="entry name" value="UspA"/>
</dbReference>
<dbReference type="CDD" id="cd00293">
    <property type="entry name" value="USP-like"/>
    <property type="match status" value="2"/>
</dbReference>
<proteinExistence type="inferred from homology"/>
<organism evidence="3 4">
    <name type="scientific">Variovorax robiniae</name>
    <dbReference type="NCBI Taxonomy" id="1836199"/>
    <lineage>
        <taxon>Bacteria</taxon>
        <taxon>Pseudomonadati</taxon>
        <taxon>Pseudomonadota</taxon>
        <taxon>Betaproteobacteria</taxon>
        <taxon>Burkholderiales</taxon>
        <taxon>Comamonadaceae</taxon>
        <taxon>Variovorax</taxon>
    </lineage>
</organism>
<comment type="caution">
    <text evidence="3">The sequence shown here is derived from an EMBL/GenBank/DDBJ whole genome shotgun (WGS) entry which is preliminary data.</text>
</comment>
<keyword evidence="4" id="KW-1185">Reference proteome</keyword>
<accession>A0ABU8XCY0</accession>
<feature type="domain" description="UspA" evidence="2">
    <location>
        <begin position="150"/>
        <end position="289"/>
    </location>
</feature>
<dbReference type="Proteomes" id="UP001367030">
    <property type="component" value="Unassembled WGS sequence"/>
</dbReference>
<evidence type="ECO:0000259" key="2">
    <source>
        <dbReference type="Pfam" id="PF00582"/>
    </source>
</evidence>